<evidence type="ECO:0000313" key="3">
    <source>
        <dbReference type="Proteomes" id="UP001630127"/>
    </source>
</evidence>
<evidence type="ECO:0000313" key="2">
    <source>
        <dbReference type="EMBL" id="KAL3522594.1"/>
    </source>
</evidence>
<accession>A0ABD2ZT52</accession>
<dbReference type="EMBL" id="JBJUIK010000007">
    <property type="protein sequence ID" value="KAL3522594.1"/>
    <property type="molecule type" value="Genomic_DNA"/>
</dbReference>
<dbReference type="AlphaFoldDB" id="A0ABD2ZT52"/>
<evidence type="ECO:0000256" key="1">
    <source>
        <dbReference type="SAM" id="SignalP"/>
    </source>
</evidence>
<organism evidence="2 3">
    <name type="scientific">Cinchona calisaya</name>
    <dbReference type="NCBI Taxonomy" id="153742"/>
    <lineage>
        <taxon>Eukaryota</taxon>
        <taxon>Viridiplantae</taxon>
        <taxon>Streptophyta</taxon>
        <taxon>Embryophyta</taxon>
        <taxon>Tracheophyta</taxon>
        <taxon>Spermatophyta</taxon>
        <taxon>Magnoliopsida</taxon>
        <taxon>eudicotyledons</taxon>
        <taxon>Gunneridae</taxon>
        <taxon>Pentapetalae</taxon>
        <taxon>asterids</taxon>
        <taxon>lamiids</taxon>
        <taxon>Gentianales</taxon>
        <taxon>Rubiaceae</taxon>
        <taxon>Cinchonoideae</taxon>
        <taxon>Cinchoneae</taxon>
        <taxon>Cinchona</taxon>
    </lineage>
</organism>
<keyword evidence="1" id="KW-0732">Signal</keyword>
<protein>
    <submittedName>
        <fullName evidence="2">Uncharacterized protein</fullName>
    </submittedName>
</protein>
<feature type="signal peptide" evidence="1">
    <location>
        <begin position="1"/>
        <end position="27"/>
    </location>
</feature>
<reference evidence="2 3" key="1">
    <citation type="submission" date="2024-11" db="EMBL/GenBank/DDBJ databases">
        <title>A near-complete genome assembly of Cinchona calisaya.</title>
        <authorList>
            <person name="Lian D.C."/>
            <person name="Zhao X.W."/>
            <person name="Wei L."/>
        </authorList>
    </citation>
    <scope>NUCLEOTIDE SEQUENCE [LARGE SCALE GENOMIC DNA]</scope>
    <source>
        <tissue evidence="2">Nenye</tissue>
    </source>
</reference>
<dbReference type="PANTHER" id="PTHR36806">
    <property type="entry name" value="ADENINE PHOSPHORIBOSYLTRANSFERASE"/>
    <property type="match status" value="1"/>
</dbReference>
<sequence length="215" mass="24242">MPTSILKLPFSLLLLFLLLLTPRPTLSLSFSLSHYRTLLSLSHSLALRVANLRASRGDFVGSARAQTIAQKIESLQGLDFWKLTWNLGWDYLKNYWRDTLSFSNLASAVSDLNELLRSLNELSRVDSDSERVAWVGRNYSRIFSVSGSLFNKLLKVFRQSGPLREVVETMQKEVVDGDMLKDCLELGTNDLKGLIQVLKDIALQYGASTSKRAEL</sequence>
<proteinExistence type="predicted"/>
<feature type="chain" id="PRO_5044794142" evidence="1">
    <location>
        <begin position="28"/>
        <end position="215"/>
    </location>
</feature>
<name>A0ABD2ZT52_9GENT</name>
<dbReference type="Proteomes" id="UP001630127">
    <property type="component" value="Unassembled WGS sequence"/>
</dbReference>
<keyword evidence="3" id="KW-1185">Reference proteome</keyword>
<gene>
    <name evidence="2" type="ORF">ACH5RR_015428</name>
</gene>
<comment type="caution">
    <text evidence="2">The sequence shown here is derived from an EMBL/GenBank/DDBJ whole genome shotgun (WGS) entry which is preliminary data.</text>
</comment>